<dbReference type="KEGG" id="tom:BWR18_03595"/>
<dbReference type="AlphaFoldDB" id="A0A1P8MS18"/>
<evidence type="ECO:0000313" key="1">
    <source>
        <dbReference type="EMBL" id="APX10877.1"/>
    </source>
</evidence>
<accession>A0A1P8MS18</accession>
<keyword evidence="2" id="KW-1185">Reference proteome</keyword>
<dbReference type="STRING" id="299262.BWR18_03595"/>
<gene>
    <name evidence="1" type="ORF">BWR18_03595</name>
</gene>
<sequence>MIKTTASPTEVSEALLERTGNALLSNDFNTFAACFNLPYTIETLNGRRAVESRADLSATFDAVHAHMSKQQVTIMARHCVSASFRSPDEVAATHETRLISRDILVQDPYPAFSLIKRQPDGSWQITFTSYMIVDSADLNNALHA</sequence>
<evidence type="ECO:0000313" key="2">
    <source>
        <dbReference type="Proteomes" id="UP000186336"/>
    </source>
</evidence>
<dbReference type="OrthoDB" id="7858976at2"/>
<reference evidence="1 2" key="1">
    <citation type="submission" date="2017-01" db="EMBL/GenBank/DDBJ databases">
        <title>Complete genome of Tateyamaria omphalii DOK1-4 isolated from seawater in Dokdo.</title>
        <authorList>
            <person name="Kim J.H."/>
            <person name="Chi W.-J."/>
        </authorList>
    </citation>
    <scope>NUCLEOTIDE SEQUENCE [LARGE SCALE GENOMIC DNA]</scope>
    <source>
        <strain evidence="1 2">DOK1-4</strain>
    </source>
</reference>
<protein>
    <recommendedName>
        <fullName evidence="3">DUF4440 domain-containing protein</fullName>
    </recommendedName>
</protein>
<proteinExistence type="predicted"/>
<dbReference type="EMBL" id="CP019312">
    <property type="protein sequence ID" value="APX10877.1"/>
    <property type="molecule type" value="Genomic_DNA"/>
</dbReference>
<evidence type="ECO:0008006" key="3">
    <source>
        <dbReference type="Google" id="ProtNLM"/>
    </source>
</evidence>
<dbReference type="Proteomes" id="UP000186336">
    <property type="component" value="Chromosome"/>
</dbReference>
<name>A0A1P8MS18_9RHOB</name>
<dbReference type="RefSeq" id="WP_076626744.1">
    <property type="nucleotide sequence ID" value="NZ_CP019312.1"/>
</dbReference>
<organism evidence="1 2">
    <name type="scientific">Tateyamaria omphalii</name>
    <dbReference type="NCBI Taxonomy" id="299262"/>
    <lineage>
        <taxon>Bacteria</taxon>
        <taxon>Pseudomonadati</taxon>
        <taxon>Pseudomonadota</taxon>
        <taxon>Alphaproteobacteria</taxon>
        <taxon>Rhodobacterales</taxon>
        <taxon>Roseobacteraceae</taxon>
        <taxon>Tateyamaria</taxon>
    </lineage>
</organism>